<keyword evidence="4" id="KW-1015">Disulfide bond</keyword>
<dbReference type="InterPro" id="IPR009003">
    <property type="entry name" value="Peptidase_S1_PA"/>
</dbReference>
<evidence type="ECO:0000313" key="8">
    <source>
        <dbReference type="Proteomes" id="UP000288716"/>
    </source>
</evidence>
<dbReference type="EMBL" id="NCKV01007810">
    <property type="protein sequence ID" value="RWS22822.1"/>
    <property type="molecule type" value="Genomic_DNA"/>
</dbReference>
<organism evidence="7 8">
    <name type="scientific">Leptotrombidium deliense</name>
    <dbReference type="NCBI Taxonomy" id="299467"/>
    <lineage>
        <taxon>Eukaryota</taxon>
        <taxon>Metazoa</taxon>
        <taxon>Ecdysozoa</taxon>
        <taxon>Arthropoda</taxon>
        <taxon>Chelicerata</taxon>
        <taxon>Arachnida</taxon>
        <taxon>Acari</taxon>
        <taxon>Acariformes</taxon>
        <taxon>Trombidiformes</taxon>
        <taxon>Prostigmata</taxon>
        <taxon>Anystina</taxon>
        <taxon>Parasitengona</taxon>
        <taxon>Trombiculoidea</taxon>
        <taxon>Trombiculidae</taxon>
        <taxon>Leptotrombidium</taxon>
    </lineage>
</organism>
<keyword evidence="8" id="KW-1185">Reference proteome</keyword>
<evidence type="ECO:0000256" key="4">
    <source>
        <dbReference type="ARBA" id="ARBA00023157"/>
    </source>
</evidence>
<comment type="similarity">
    <text evidence="5">Belongs to the peptidase S1 family. CLIP subfamily.</text>
</comment>
<evidence type="ECO:0000256" key="1">
    <source>
        <dbReference type="ARBA" id="ARBA00022670"/>
    </source>
</evidence>
<reference evidence="7 8" key="1">
    <citation type="journal article" date="2018" name="Gigascience">
        <title>Genomes of trombidid mites reveal novel predicted allergens and laterally-transferred genes associated with secondary metabolism.</title>
        <authorList>
            <person name="Dong X."/>
            <person name="Chaisiri K."/>
            <person name="Xia D."/>
            <person name="Armstrong S.D."/>
            <person name="Fang Y."/>
            <person name="Donnelly M.J."/>
            <person name="Kadowaki T."/>
            <person name="McGarry J.W."/>
            <person name="Darby A.C."/>
            <person name="Makepeace B.L."/>
        </authorList>
    </citation>
    <scope>NUCLEOTIDE SEQUENCE [LARGE SCALE GENOMIC DNA]</scope>
    <source>
        <strain evidence="7">UoL-UT</strain>
    </source>
</reference>
<dbReference type="Proteomes" id="UP000288716">
    <property type="component" value="Unassembled WGS sequence"/>
</dbReference>
<keyword evidence="2" id="KW-0378">Hydrolase</keyword>
<dbReference type="InterPro" id="IPR033116">
    <property type="entry name" value="TRYPSIN_SER"/>
</dbReference>
<accession>A0A443S5L5</accession>
<dbReference type="OrthoDB" id="6339452at2759"/>
<evidence type="ECO:0000256" key="2">
    <source>
        <dbReference type="ARBA" id="ARBA00022801"/>
    </source>
</evidence>
<dbReference type="PANTHER" id="PTHR24256">
    <property type="entry name" value="TRYPTASE-RELATED"/>
    <property type="match status" value="1"/>
</dbReference>
<gene>
    <name evidence="7" type="ORF">B4U80_01300</name>
</gene>
<evidence type="ECO:0000313" key="7">
    <source>
        <dbReference type="EMBL" id="RWS22822.1"/>
    </source>
</evidence>
<sequence length="210" mass="22419">MCPGGIKATIVEACIGEYDLSVKDGEQCYTTNTIIPHEGYRACQDSNWFRNDIAILKFNTPLNVPSNGNQRAQGKTSFPSPPIALQDGAPLTITGWGTTDPNPSNPSPPVPNRLMGARLKYLSTDSCKKHWRSLGAGQICGEGTVGHDSCRGDSGGPLVYKDGSVYRLIGLTSFGTPQCASGTPAVYSSIHYFQNWIVNNAGPNGLNRVG</sequence>
<dbReference type="CDD" id="cd00190">
    <property type="entry name" value="Tryp_SPc"/>
    <property type="match status" value="1"/>
</dbReference>
<proteinExistence type="inferred from homology"/>
<dbReference type="Gene3D" id="2.40.10.10">
    <property type="entry name" value="Trypsin-like serine proteases"/>
    <property type="match status" value="2"/>
</dbReference>
<dbReference type="SMART" id="SM00020">
    <property type="entry name" value="Tryp_SPc"/>
    <property type="match status" value="1"/>
</dbReference>
<dbReference type="InterPro" id="IPR043504">
    <property type="entry name" value="Peptidase_S1_PA_chymotrypsin"/>
</dbReference>
<comment type="caution">
    <text evidence="7">The sequence shown here is derived from an EMBL/GenBank/DDBJ whole genome shotgun (WGS) entry which is preliminary data.</text>
</comment>
<protein>
    <submittedName>
        <fullName evidence="7">Chymotrypsin-like protease CTRL-1</fullName>
    </submittedName>
</protein>
<dbReference type="VEuPathDB" id="VectorBase:LDEU009219"/>
<evidence type="ECO:0000259" key="6">
    <source>
        <dbReference type="PROSITE" id="PS50240"/>
    </source>
</evidence>
<dbReference type="STRING" id="299467.A0A443S5L5"/>
<dbReference type="PROSITE" id="PS50240">
    <property type="entry name" value="TRYPSIN_DOM"/>
    <property type="match status" value="1"/>
</dbReference>
<dbReference type="PRINTS" id="PR00722">
    <property type="entry name" value="CHYMOTRYPSIN"/>
</dbReference>
<dbReference type="InterPro" id="IPR001254">
    <property type="entry name" value="Trypsin_dom"/>
</dbReference>
<dbReference type="FunFam" id="2.40.10.10:FF:000036">
    <property type="entry name" value="Trypsin beta"/>
    <property type="match status" value="1"/>
</dbReference>
<dbReference type="InterPro" id="IPR051487">
    <property type="entry name" value="Ser/Thr_Proteases_Immune/Dev"/>
</dbReference>
<dbReference type="SUPFAM" id="SSF50494">
    <property type="entry name" value="Trypsin-like serine proteases"/>
    <property type="match status" value="1"/>
</dbReference>
<dbReference type="PROSITE" id="PS00135">
    <property type="entry name" value="TRYPSIN_SER"/>
    <property type="match status" value="1"/>
</dbReference>
<feature type="domain" description="Peptidase S1" evidence="6">
    <location>
        <begin position="1"/>
        <end position="202"/>
    </location>
</feature>
<dbReference type="AlphaFoldDB" id="A0A443S5L5"/>
<evidence type="ECO:0000256" key="5">
    <source>
        <dbReference type="ARBA" id="ARBA00024195"/>
    </source>
</evidence>
<keyword evidence="1 7" id="KW-0645">Protease</keyword>
<dbReference type="GO" id="GO:0004252">
    <property type="term" value="F:serine-type endopeptidase activity"/>
    <property type="evidence" value="ECO:0007669"/>
    <property type="project" value="InterPro"/>
</dbReference>
<keyword evidence="3" id="KW-0720">Serine protease</keyword>
<name>A0A443S5L5_9ACAR</name>
<dbReference type="Pfam" id="PF00089">
    <property type="entry name" value="Trypsin"/>
    <property type="match status" value="1"/>
</dbReference>
<dbReference type="GO" id="GO:0006508">
    <property type="term" value="P:proteolysis"/>
    <property type="evidence" value="ECO:0007669"/>
    <property type="project" value="UniProtKB-KW"/>
</dbReference>
<evidence type="ECO:0000256" key="3">
    <source>
        <dbReference type="ARBA" id="ARBA00022825"/>
    </source>
</evidence>
<dbReference type="InterPro" id="IPR001314">
    <property type="entry name" value="Peptidase_S1A"/>
</dbReference>